<feature type="compositionally biased region" description="Basic and acidic residues" evidence="4">
    <location>
        <begin position="100"/>
        <end position="131"/>
    </location>
</feature>
<evidence type="ECO:0000259" key="5">
    <source>
        <dbReference type="SMART" id="SM00993"/>
    </source>
</evidence>
<comment type="similarity">
    <text evidence="1">Belongs to the VPS72/YL1 family.</text>
</comment>
<comment type="caution">
    <text evidence="6">The sequence shown here is derived from an EMBL/GenBank/DDBJ whole genome shotgun (WGS) entry which is preliminary data.</text>
</comment>
<evidence type="ECO:0000256" key="4">
    <source>
        <dbReference type="SAM" id="MobiDB-lite"/>
    </source>
</evidence>
<reference evidence="6" key="2">
    <citation type="journal article" date="2023" name="Science">
        <title>Genomic signatures of disease resistance in endangered staghorn corals.</title>
        <authorList>
            <person name="Vollmer S.V."/>
            <person name="Selwyn J.D."/>
            <person name="Despard B.A."/>
            <person name="Roesel C.L."/>
        </authorList>
    </citation>
    <scope>NUCLEOTIDE SEQUENCE</scope>
    <source>
        <strain evidence="6">K2</strain>
    </source>
</reference>
<dbReference type="AlphaFoldDB" id="A0AAD9QDU2"/>
<dbReference type="EMBL" id="JARQWQ010000040">
    <property type="protein sequence ID" value="KAK2559484.1"/>
    <property type="molecule type" value="Genomic_DNA"/>
</dbReference>
<feature type="compositionally biased region" description="Acidic residues" evidence="4">
    <location>
        <begin position="72"/>
        <end position="82"/>
    </location>
</feature>
<evidence type="ECO:0000313" key="6">
    <source>
        <dbReference type="EMBL" id="KAK2559484.1"/>
    </source>
</evidence>
<reference evidence="6" key="1">
    <citation type="journal article" date="2023" name="G3 (Bethesda)">
        <title>Whole genome assembly and annotation of the endangered Caribbean coral Acropora cervicornis.</title>
        <authorList>
            <person name="Selwyn J.D."/>
            <person name="Vollmer S.V."/>
        </authorList>
    </citation>
    <scope>NUCLEOTIDE SEQUENCE</scope>
    <source>
        <strain evidence="6">K2</strain>
    </source>
</reference>
<keyword evidence="3" id="KW-0175">Coiled coil</keyword>
<dbReference type="InterPro" id="IPR013272">
    <property type="entry name" value="Vps72/YL1_C"/>
</dbReference>
<dbReference type="SMART" id="SM00993">
    <property type="entry name" value="YL1_C"/>
    <property type="match status" value="1"/>
</dbReference>
<gene>
    <name evidence="6" type="ORF">P5673_018126</name>
</gene>
<dbReference type="InterPro" id="IPR046757">
    <property type="entry name" value="YL1_N"/>
</dbReference>
<dbReference type="Pfam" id="PF08265">
    <property type="entry name" value="YL1_C"/>
    <property type="match status" value="1"/>
</dbReference>
<keyword evidence="7" id="KW-1185">Reference proteome</keyword>
<feature type="compositionally biased region" description="Basic and acidic residues" evidence="4">
    <location>
        <begin position="9"/>
        <end position="18"/>
    </location>
</feature>
<evidence type="ECO:0000256" key="2">
    <source>
        <dbReference type="ARBA" id="ARBA00020000"/>
    </source>
</evidence>
<dbReference type="PANTHER" id="PTHR13275:SF4">
    <property type="entry name" value="VACUOLAR PROTEIN SORTING-ASSOCIATED PROTEIN 72 HOMOLOG"/>
    <property type="match status" value="1"/>
</dbReference>
<evidence type="ECO:0000256" key="1">
    <source>
        <dbReference type="ARBA" id="ARBA00006832"/>
    </source>
</evidence>
<dbReference type="GO" id="GO:0005634">
    <property type="term" value="C:nucleus"/>
    <property type="evidence" value="ECO:0007669"/>
    <property type="project" value="TreeGrafter"/>
</dbReference>
<feature type="region of interest" description="Disordered" evidence="4">
    <location>
        <begin position="1"/>
        <end position="137"/>
    </location>
</feature>
<evidence type="ECO:0000256" key="3">
    <source>
        <dbReference type="SAM" id="Coils"/>
    </source>
</evidence>
<protein>
    <recommendedName>
        <fullName evidence="2">Vacuolar protein sorting-associated protein 72 homolog</fullName>
    </recommendedName>
</protein>
<feature type="compositionally biased region" description="Acidic residues" evidence="4">
    <location>
        <begin position="45"/>
        <end position="65"/>
    </location>
</feature>
<feature type="domain" description="Vps72/YL1 C-terminal" evidence="5">
    <location>
        <begin position="282"/>
        <end position="311"/>
    </location>
</feature>
<proteinExistence type="inferred from homology"/>
<sequence>MADGEEVESLVKGRESRRNAGSLMSKLIEDEQGVDDFYKTAFGGFEDESGDEKYETEDEEADVVDTDFSISETDEVVDDQADEEPKRKRKKQIIKPYKAPAKDGGKPKATNKDTEVKKRKIFEEEPREGVRKSTRALTVERAQATKNRFKQEKEKKTLLKKHQPRRFRDMRRLTQEELLAEAKITEEENVASLQAYHQLEADKKKTKIQKVALKGPVIRFHSLSMPVLEVTEPLVKVDNHEDEEISIDSSKRCCRNFLVFTDAKSFPGPYFSTKKVKAPHKTYCPVTGLPARYQDPITGLPFANSQAFRYIRERYALQLEEMKGKASEVEQRRARKSQS</sequence>
<feature type="coiled-coil region" evidence="3">
    <location>
        <begin position="312"/>
        <end position="339"/>
    </location>
</feature>
<organism evidence="6 7">
    <name type="scientific">Acropora cervicornis</name>
    <name type="common">Staghorn coral</name>
    <dbReference type="NCBI Taxonomy" id="6130"/>
    <lineage>
        <taxon>Eukaryota</taxon>
        <taxon>Metazoa</taxon>
        <taxon>Cnidaria</taxon>
        <taxon>Anthozoa</taxon>
        <taxon>Hexacorallia</taxon>
        <taxon>Scleractinia</taxon>
        <taxon>Astrocoeniina</taxon>
        <taxon>Acroporidae</taxon>
        <taxon>Acropora</taxon>
    </lineage>
</organism>
<accession>A0AAD9QDU2</accession>
<evidence type="ECO:0000313" key="7">
    <source>
        <dbReference type="Proteomes" id="UP001249851"/>
    </source>
</evidence>
<dbReference type="Proteomes" id="UP001249851">
    <property type="component" value="Unassembled WGS sequence"/>
</dbReference>
<name>A0AAD9QDU2_ACRCE</name>
<dbReference type="PANTHER" id="PTHR13275">
    <property type="entry name" value="YL-1 PROTEIN TRANSCRIPTION FACTOR-LIKE 1"/>
    <property type="match status" value="1"/>
</dbReference>
<dbReference type="Pfam" id="PF05764">
    <property type="entry name" value="YL1"/>
    <property type="match status" value="1"/>
</dbReference>